<dbReference type="AlphaFoldDB" id="A0A7J6L3M9"/>
<dbReference type="Proteomes" id="UP000591131">
    <property type="component" value="Unassembled WGS sequence"/>
</dbReference>
<evidence type="ECO:0000313" key="2">
    <source>
        <dbReference type="Proteomes" id="UP000591131"/>
    </source>
</evidence>
<reference evidence="1 2" key="1">
    <citation type="submission" date="2020-04" db="EMBL/GenBank/DDBJ databases">
        <title>Perkinsus chesapeaki whole genome sequence.</title>
        <authorList>
            <person name="Bogema D.R."/>
        </authorList>
    </citation>
    <scope>NUCLEOTIDE SEQUENCE [LARGE SCALE GENOMIC DNA]</scope>
    <source>
        <strain evidence="1">ATCC PRA-425</strain>
    </source>
</reference>
<name>A0A7J6L3M9_PERCH</name>
<gene>
    <name evidence="1" type="ORF">FOL47_010483</name>
</gene>
<organism evidence="1 2">
    <name type="scientific">Perkinsus chesapeaki</name>
    <name type="common">Clam parasite</name>
    <name type="synonym">Perkinsus andrewsi</name>
    <dbReference type="NCBI Taxonomy" id="330153"/>
    <lineage>
        <taxon>Eukaryota</taxon>
        <taxon>Sar</taxon>
        <taxon>Alveolata</taxon>
        <taxon>Perkinsozoa</taxon>
        <taxon>Perkinsea</taxon>
        <taxon>Perkinsida</taxon>
        <taxon>Perkinsidae</taxon>
        <taxon>Perkinsus</taxon>
    </lineage>
</organism>
<accession>A0A7J6L3M9</accession>
<dbReference type="EMBL" id="JAAPAO010000814">
    <property type="protein sequence ID" value="KAF4653499.1"/>
    <property type="molecule type" value="Genomic_DNA"/>
</dbReference>
<comment type="caution">
    <text evidence="1">The sequence shown here is derived from an EMBL/GenBank/DDBJ whole genome shotgun (WGS) entry which is preliminary data.</text>
</comment>
<protein>
    <submittedName>
        <fullName evidence="1">Uncharacterized protein</fullName>
    </submittedName>
</protein>
<sequence>MGVTNRIPAKCECHASLPVPFDWLPNYNGNELPEYIITVEDESRPHSEKVGFSIIWCNTERTIALRFAHCSPGTLLVPAEGHKFAEHTIPSSLGIPIGSGVCHPEACTDALSLANEIWFNSRNSADLEMLRHLCDAITSPDDDRFLVVKGGYEP</sequence>
<evidence type="ECO:0000313" key="1">
    <source>
        <dbReference type="EMBL" id="KAF4653499.1"/>
    </source>
</evidence>
<keyword evidence="2" id="KW-1185">Reference proteome</keyword>
<proteinExistence type="predicted"/>